<dbReference type="Proteomes" id="UP001443914">
    <property type="component" value="Unassembled WGS sequence"/>
</dbReference>
<gene>
    <name evidence="1" type="ORF">RND81_11G089900</name>
</gene>
<evidence type="ECO:0000313" key="1">
    <source>
        <dbReference type="EMBL" id="KAK9676633.1"/>
    </source>
</evidence>
<dbReference type="AlphaFoldDB" id="A0AAW1HJM0"/>
<comment type="caution">
    <text evidence="1">The sequence shown here is derived from an EMBL/GenBank/DDBJ whole genome shotgun (WGS) entry which is preliminary data.</text>
</comment>
<protein>
    <submittedName>
        <fullName evidence="1">Uncharacterized protein</fullName>
    </submittedName>
</protein>
<keyword evidence="2" id="KW-1185">Reference proteome</keyword>
<name>A0AAW1HJM0_SAPOF</name>
<reference evidence="1" key="1">
    <citation type="submission" date="2024-03" db="EMBL/GenBank/DDBJ databases">
        <title>WGS assembly of Saponaria officinalis var. Norfolk2.</title>
        <authorList>
            <person name="Jenkins J."/>
            <person name="Shu S."/>
            <person name="Grimwood J."/>
            <person name="Barry K."/>
            <person name="Goodstein D."/>
            <person name="Schmutz J."/>
            <person name="Leebens-Mack J."/>
            <person name="Osbourn A."/>
        </authorList>
    </citation>
    <scope>NUCLEOTIDE SEQUENCE [LARGE SCALE GENOMIC DNA]</scope>
    <source>
        <strain evidence="1">JIC</strain>
    </source>
</reference>
<proteinExistence type="predicted"/>
<accession>A0AAW1HJM0</accession>
<evidence type="ECO:0000313" key="2">
    <source>
        <dbReference type="Proteomes" id="UP001443914"/>
    </source>
</evidence>
<organism evidence="1 2">
    <name type="scientific">Saponaria officinalis</name>
    <name type="common">Common soapwort</name>
    <name type="synonym">Lychnis saponaria</name>
    <dbReference type="NCBI Taxonomy" id="3572"/>
    <lineage>
        <taxon>Eukaryota</taxon>
        <taxon>Viridiplantae</taxon>
        <taxon>Streptophyta</taxon>
        <taxon>Embryophyta</taxon>
        <taxon>Tracheophyta</taxon>
        <taxon>Spermatophyta</taxon>
        <taxon>Magnoliopsida</taxon>
        <taxon>eudicotyledons</taxon>
        <taxon>Gunneridae</taxon>
        <taxon>Pentapetalae</taxon>
        <taxon>Caryophyllales</taxon>
        <taxon>Caryophyllaceae</taxon>
        <taxon>Caryophylleae</taxon>
        <taxon>Saponaria</taxon>
    </lineage>
</organism>
<sequence length="191" mass="21560">MQVGTDAKINNLMEHRTQPEIPMWDLLAAHTLLDYEGTGATMSESGMLNLVTNKENNWKRVKGMHRFTSRRVIKKDGSNISGLKMKTRSDFEVDYSDLEDSGLMISSLRSSKRSRTNWGPLPVGTHRSLEDQKPSTSNFFMEFADTTQKEMVHMVSDDDGSTSSALRLTLAVARINLSHPLHPHDWALVEL</sequence>
<dbReference type="EMBL" id="JBDFQZ010000011">
    <property type="protein sequence ID" value="KAK9676633.1"/>
    <property type="molecule type" value="Genomic_DNA"/>
</dbReference>